<reference evidence="1" key="5">
    <citation type="journal article" date="2021" name="G3 (Bethesda)">
        <title>Aegilops tauschii genome assembly Aet v5.0 features greater sequence contiguity and improved annotation.</title>
        <authorList>
            <person name="Wang L."/>
            <person name="Zhu T."/>
            <person name="Rodriguez J.C."/>
            <person name="Deal K.R."/>
            <person name="Dubcovsky J."/>
            <person name="McGuire P.E."/>
            <person name="Lux T."/>
            <person name="Spannagl M."/>
            <person name="Mayer K.F.X."/>
            <person name="Baldrich P."/>
            <person name="Meyers B.C."/>
            <person name="Huo N."/>
            <person name="Gu Y.Q."/>
            <person name="Zhou H."/>
            <person name="Devos K.M."/>
            <person name="Bennetzen J.L."/>
            <person name="Unver T."/>
            <person name="Budak H."/>
            <person name="Gulick P.J."/>
            <person name="Galiba G."/>
            <person name="Kalapos B."/>
            <person name="Nelson D.R."/>
            <person name="Li P."/>
            <person name="You F.M."/>
            <person name="Luo M.C."/>
            <person name="Dvorak J."/>
        </authorList>
    </citation>
    <scope>NUCLEOTIDE SEQUENCE [LARGE SCALE GENOMIC DNA]</scope>
    <source>
        <strain evidence="1">cv. AL8/78</strain>
    </source>
</reference>
<evidence type="ECO:0000313" key="2">
    <source>
        <dbReference type="Proteomes" id="UP000015105"/>
    </source>
</evidence>
<reference evidence="1" key="3">
    <citation type="journal article" date="2017" name="Nature">
        <title>Genome sequence of the progenitor of the wheat D genome Aegilops tauschii.</title>
        <authorList>
            <person name="Luo M.C."/>
            <person name="Gu Y.Q."/>
            <person name="Puiu D."/>
            <person name="Wang H."/>
            <person name="Twardziok S.O."/>
            <person name="Deal K.R."/>
            <person name="Huo N."/>
            <person name="Zhu T."/>
            <person name="Wang L."/>
            <person name="Wang Y."/>
            <person name="McGuire P.E."/>
            <person name="Liu S."/>
            <person name="Long H."/>
            <person name="Ramasamy R.K."/>
            <person name="Rodriguez J.C."/>
            <person name="Van S.L."/>
            <person name="Yuan L."/>
            <person name="Wang Z."/>
            <person name="Xia Z."/>
            <person name="Xiao L."/>
            <person name="Anderson O.D."/>
            <person name="Ouyang S."/>
            <person name="Liang Y."/>
            <person name="Zimin A.V."/>
            <person name="Pertea G."/>
            <person name="Qi P."/>
            <person name="Bennetzen J.L."/>
            <person name="Dai X."/>
            <person name="Dawson M.W."/>
            <person name="Muller H.G."/>
            <person name="Kugler K."/>
            <person name="Rivarola-Duarte L."/>
            <person name="Spannagl M."/>
            <person name="Mayer K.F.X."/>
            <person name="Lu F.H."/>
            <person name="Bevan M.W."/>
            <person name="Leroy P."/>
            <person name="Li P."/>
            <person name="You F.M."/>
            <person name="Sun Q."/>
            <person name="Liu Z."/>
            <person name="Lyons E."/>
            <person name="Wicker T."/>
            <person name="Salzberg S.L."/>
            <person name="Devos K.M."/>
            <person name="Dvorak J."/>
        </authorList>
    </citation>
    <scope>NUCLEOTIDE SEQUENCE [LARGE SCALE GENOMIC DNA]</scope>
    <source>
        <strain evidence="1">cv. AL8/78</strain>
    </source>
</reference>
<organism evidence="1 2">
    <name type="scientific">Aegilops tauschii subsp. strangulata</name>
    <name type="common">Goatgrass</name>
    <dbReference type="NCBI Taxonomy" id="200361"/>
    <lineage>
        <taxon>Eukaryota</taxon>
        <taxon>Viridiplantae</taxon>
        <taxon>Streptophyta</taxon>
        <taxon>Embryophyta</taxon>
        <taxon>Tracheophyta</taxon>
        <taxon>Spermatophyta</taxon>
        <taxon>Magnoliopsida</taxon>
        <taxon>Liliopsida</taxon>
        <taxon>Poales</taxon>
        <taxon>Poaceae</taxon>
        <taxon>BOP clade</taxon>
        <taxon>Pooideae</taxon>
        <taxon>Triticodae</taxon>
        <taxon>Triticeae</taxon>
        <taxon>Triticinae</taxon>
        <taxon>Aegilops</taxon>
    </lineage>
</organism>
<name>A0A453ES41_AEGTS</name>
<dbReference type="Gramene" id="AET3Gv20434900.25">
    <property type="protein sequence ID" value="AET3Gv20434900.25"/>
    <property type="gene ID" value="AET3Gv20434900"/>
</dbReference>
<keyword evidence="2" id="KW-1185">Reference proteome</keyword>
<protein>
    <submittedName>
        <fullName evidence="1">Uncharacterized protein</fullName>
    </submittedName>
</protein>
<dbReference type="EnsemblPlants" id="AET3Gv20434900.25">
    <property type="protein sequence ID" value="AET3Gv20434900.25"/>
    <property type="gene ID" value="AET3Gv20434900"/>
</dbReference>
<sequence>MEFLMQPFNRTLIEEVNDSNVRLQPLHYPVVSLPGGDLPPASSSSADAQICATAAVAAEAGSADKAQTSERSIEKIDPKTPGLTCRVRIGAAAPGRAPCPDSMTTLEKSVRVFAEAPGDNVIVPKIGTSFGTLGQNPGSSSLIRITSRHILT</sequence>
<reference evidence="2" key="2">
    <citation type="journal article" date="2017" name="Nat. Plants">
        <title>The Aegilops tauschii genome reveals multiple impacts of transposons.</title>
        <authorList>
            <person name="Zhao G."/>
            <person name="Zou C."/>
            <person name="Li K."/>
            <person name="Wang K."/>
            <person name="Li T."/>
            <person name="Gao L."/>
            <person name="Zhang X."/>
            <person name="Wang H."/>
            <person name="Yang Z."/>
            <person name="Liu X."/>
            <person name="Jiang W."/>
            <person name="Mao L."/>
            <person name="Kong X."/>
            <person name="Jiao Y."/>
            <person name="Jia J."/>
        </authorList>
    </citation>
    <scope>NUCLEOTIDE SEQUENCE [LARGE SCALE GENOMIC DNA]</scope>
    <source>
        <strain evidence="2">cv. AL8/78</strain>
    </source>
</reference>
<dbReference type="AlphaFoldDB" id="A0A453ES41"/>
<dbReference type="Proteomes" id="UP000015105">
    <property type="component" value="Chromosome 3D"/>
</dbReference>
<evidence type="ECO:0000313" key="1">
    <source>
        <dbReference type="EnsemblPlants" id="AET3Gv20434900.25"/>
    </source>
</evidence>
<proteinExistence type="predicted"/>
<accession>A0A453ES41</accession>
<reference evidence="2" key="1">
    <citation type="journal article" date="2014" name="Science">
        <title>Ancient hybridizations among the ancestral genomes of bread wheat.</title>
        <authorList>
            <consortium name="International Wheat Genome Sequencing Consortium,"/>
            <person name="Marcussen T."/>
            <person name="Sandve S.R."/>
            <person name="Heier L."/>
            <person name="Spannagl M."/>
            <person name="Pfeifer M."/>
            <person name="Jakobsen K.S."/>
            <person name="Wulff B.B."/>
            <person name="Steuernagel B."/>
            <person name="Mayer K.F."/>
            <person name="Olsen O.A."/>
        </authorList>
    </citation>
    <scope>NUCLEOTIDE SEQUENCE [LARGE SCALE GENOMIC DNA]</scope>
    <source>
        <strain evidence="2">cv. AL8/78</strain>
    </source>
</reference>
<reference evidence="1" key="4">
    <citation type="submission" date="2019-03" db="UniProtKB">
        <authorList>
            <consortium name="EnsemblPlants"/>
        </authorList>
    </citation>
    <scope>IDENTIFICATION</scope>
</reference>